<dbReference type="InterPro" id="IPR050857">
    <property type="entry name" value="D-2-hydroxyacid_DH"/>
</dbReference>
<dbReference type="PROSITE" id="PS00671">
    <property type="entry name" value="D_2_HYDROXYACID_DH_3"/>
    <property type="match status" value="1"/>
</dbReference>
<dbReference type="SUPFAM" id="SSF52283">
    <property type="entry name" value="Formate/glycerate dehydrogenase catalytic domain-like"/>
    <property type="match status" value="1"/>
</dbReference>
<evidence type="ECO:0000256" key="4">
    <source>
        <dbReference type="ARBA" id="ARBA00023002"/>
    </source>
</evidence>
<dbReference type="PANTHER" id="PTHR42789">
    <property type="entry name" value="D-ISOMER SPECIFIC 2-HYDROXYACID DEHYDROGENASE FAMILY PROTEIN (AFU_ORTHOLOGUE AFUA_6G10090)"/>
    <property type="match status" value="1"/>
</dbReference>
<evidence type="ECO:0000256" key="6">
    <source>
        <dbReference type="ARBA" id="ARBA00030455"/>
    </source>
</evidence>
<dbReference type="GO" id="GO:0016616">
    <property type="term" value="F:oxidoreductase activity, acting on the CH-OH group of donors, NAD or NADP as acceptor"/>
    <property type="evidence" value="ECO:0007669"/>
    <property type="project" value="InterPro"/>
</dbReference>
<comment type="catalytic activity">
    <reaction evidence="7">
        <text>(R)-2-hydroxyglutarate + NAD(+) = 2-oxoglutarate + NADH + H(+)</text>
        <dbReference type="Rhea" id="RHEA:49612"/>
        <dbReference type="ChEBI" id="CHEBI:15378"/>
        <dbReference type="ChEBI" id="CHEBI:15801"/>
        <dbReference type="ChEBI" id="CHEBI:16810"/>
        <dbReference type="ChEBI" id="CHEBI:57540"/>
        <dbReference type="ChEBI" id="CHEBI:57945"/>
        <dbReference type="EC" id="1.1.1.399"/>
    </reaction>
</comment>
<gene>
    <name evidence="11" type="ORF">SAMN02745218_00125</name>
</gene>
<dbReference type="PANTHER" id="PTHR42789:SF1">
    <property type="entry name" value="D-ISOMER SPECIFIC 2-HYDROXYACID DEHYDROGENASE FAMILY PROTEIN (AFU_ORTHOLOGUE AFUA_6G10090)"/>
    <property type="match status" value="1"/>
</dbReference>
<accession>A0A1M4SHJ9</accession>
<evidence type="ECO:0000256" key="5">
    <source>
        <dbReference type="ARBA" id="ARBA00023027"/>
    </source>
</evidence>
<feature type="domain" description="D-isomer specific 2-hydroxyacid dehydrogenase catalytic" evidence="9">
    <location>
        <begin position="4"/>
        <end position="311"/>
    </location>
</feature>
<evidence type="ECO:0000259" key="10">
    <source>
        <dbReference type="Pfam" id="PF02826"/>
    </source>
</evidence>
<dbReference type="Gene3D" id="3.40.50.720">
    <property type="entry name" value="NAD(P)-binding Rossmann-like Domain"/>
    <property type="match status" value="2"/>
</dbReference>
<dbReference type="InterPro" id="IPR036291">
    <property type="entry name" value="NAD(P)-bd_dom_sf"/>
</dbReference>
<comment type="function">
    <text evidence="1">Catalyzes the reversible oxidation of 3-phospho-D-glycerate to 3-phosphonooxypyruvate, the first step of the phosphorylated L-serine biosynthesis pathway. Also catalyzes the reversible oxidation of 2-hydroxyglutarate to 2-oxoglutarate.</text>
</comment>
<dbReference type="Pfam" id="PF02826">
    <property type="entry name" value="2-Hacid_dh_C"/>
    <property type="match status" value="1"/>
</dbReference>
<dbReference type="GO" id="GO:0051287">
    <property type="term" value="F:NAD binding"/>
    <property type="evidence" value="ECO:0007669"/>
    <property type="project" value="InterPro"/>
</dbReference>
<dbReference type="EMBL" id="FQUW01000004">
    <property type="protein sequence ID" value="SHE31628.1"/>
    <property type="molecule type" value="Genomic_DNA"/>
</dbReference>
<dbReference type="PROSITE" id="PS00670">
    <property type="entry name" value="D_2_HYDROXYACID_DH_2"/>
    <property type="match status" value="1"/>
</dbReference>
<dbReference type="InterPro" id="IPR006140">
    <property type="entry name" value="D-isomer_DH_NAD-bd"/>
</dbReference>
<evidence type="ECO:0000259" key="9">
    <source>
        <dbReference type="Pfam" id="PF00389"/>
    </source>
</evidence>
<feature type="domain" description="D-isomer specific 2-hydroxyacid dehydrogenase NAD-binding" evidence="10">
    <location>
        <begin position="104"/>
        <end position="280"/>
    </location>
</feature>
<dbReference type="Proteomes" id="UP000184196">
    <property type="component" value="Unassembled WGS sequence"/>
</dbReference>
<evidence type="ECO:0000256" key="1">
    <source>
        <dbReference type="ARBA" id="ARBA00003800"/>
    </source>
</evidence>
<dbReference type="EC" id="1.1.1.399" evidence="3"/>
<proteinExistence type="inferred from homology"/>
<keyword evidence="4 8" id="KW-0560">Oxidoreductase</keyword>
<evidence type="ECO:0000313" key="12">
    <source>
        <dbReference type="Proteomes" id="UP000184196"/>
    </source>
</evidence>
<keyword evidence="5" id="KW-0520">NAD</keyword>
<sequence length="312" mass="34397">MKIVVSEFIWEEGLQILSEQGDVVYNADLWKEDLVRELVDADALVVRNQTRVTREMIRRASRLKVIGRLGVGLDNIDLAAAREAGIPVVYARNANAISVAEYVFAAMLTFARRLEEATAHVKGGGWNRRLYTRMELYGKTLGLIGTGEIGTRLAHRAQAFGMKILGYDPFIPPYEVACTEFGVQLTDLETVLSRADFVSLHVPLNSATRNLINRETLALMKPSAYLINTSRGGVVNEDDLYHALKEGRISGAALDVLVQEPPQDSPLFKLDNVILTPHIAGLTEEAQVKTSVLVAQEVVKILRGEPSSCVVK</sequence>
<organism evidence="11 12">
    <name type="scientific">Desulfofundulus australicus DSM 11792</name>
    <dbReference type="NCBI Taxonomy" id="1121425"/>
    <lineage>
        <taxon>Bacteria</taxon>
        <taxon>Bacillati</taxon>
        <taxon>Bacillota</taxon>
        <taxon>Clostridia</taxon>
        <taxon>Eubacteriales</taxon>
        <taxon>Peptococcaceae</taxon>
        <taxon>Desulfofundulus</taxon>
    </lineage>
</organism>
<dbReference type="AlphaFoldDB" id="A0A1M4SHJ9"/>
<name>A0A1M4SHJ9_9FIRM</name>
<dbReference type="InterPro" id="IPR029753">
    <property type="entry name" value="D-isomer_DH_CS"/>
</dbReference>
<dbReference type="OrthoDB" id="9805416at2"/>
<dbReference type="FunFam" id="3.40.50.720:FF:000021">
    <property type="entry name" value="D-3-phosphoglycerate dehydrogenase"/>
    <property type="match status" value="1"/>
</dbReference>
<evidence type="ECO:0000256" key="7">
    <source>
        <dbReference type="ARBA" id="ARBA00048126"/>
    </source>
</evidence>
<keyword evidence="12" id="KW-1185">Reference proteome</keyword>
<protein>
    <recommendedName>
        <fullName evidence="6">2-oxoglutarate reductase</fullName>
        <ecNumber evidence="3">1.1.1.399</ecNumber>
    </recommendedName>
    <alternativeName>
        <fullName evidence="6">2-oxoglutarate reductase</fullName>
    </alternativeName>
</protein>
<evidence type="ECO:0000313" key="11">
    <source>
        <dbReference type="EMBL" id="SHE31628.1"/>
    </source>
</evidence>
<evidence type="ECO:0000256" key="2">
    <source>
        <dbReference type="ARBA" id="ARBA00005854"/>
    </source>
</evidence>
<dbReference type="InterPro" id="IPR006139">
    <property type="entry name" value="D-isomer_2_OHA_DH_cat_dom"/>
</dbReference>
<dbReference type="RefSeq" id="WP_073162407.1">
    <property type="nucleotide sequence ID" value="NZ_FQUW01000004.1"/>
</dbReference>
<dbReference type="SUPFAM" id="SSF51735">
    <property type="entry name" value="NAD(P)-binding Rossmann-fold domains"/>
    <property type="match status" value="1"/>
</dbReference>
<dbReference type="Pfam" id="PF00389">
    <property type="entry name" value="2-Hacid_dh"/>
    <property type="match status" value="1"/>
</dbReference>
<evidence type="ECO:0000256" key="8">
    <source>
        <dbReference type="RuleBase" id="RU003719"/>
    </source>
</evidence>
<reference evidence="12" key="1">
    <citation type="submission" date="2016-11" db="EMBL/GenBank/DDBJ databases">
        <authorList>
            <person name="Varghese N."/>
            <person name="Submissions S."/>
        </authorList>
    </citation>
    <scope>NUCLEOTIDE SEQUENCE [LARGE SCALE GENOMIC DNA]</scope>
    <source>
        <strain evidence="12">DSM 11792</strain>
    </source>
</reference>
<comment type="similarity">
    <text evidence="2 8">Belongs to the D-isomer specific 2-hydroxyacid dehydrogenase family.</text>
</comment>
<evidence type="ECO:0000256" key="3">
    <source>
        <dbReference type="ARBA" id="ARBA00013001"/>
    </source>
</evidence>
<dbReference type="CDD" id="cd12173">
    <property type="entry name" value="PGDH_4"/>
    <property type="match status" value="1"/>
</dbReference>